<reference evidence="3 4" key="1">
    <citation type="submission" date="2022-07" db="EMBL/GenBank/DDBJ databases">
        <title>Novel species in genus Aeromicrobium.</title>
        <authorList>
            <person name="Ye L."/>
        </authorList>
    </citation>
    <scope>NUCLEOTIDE SEQUENCE [LARGE SCALE GENOMIC DNA]</scope>
    <source>
        <strain evidence="4">zg-Y50</strain>
    </source>
</reference>
<proteinExistence type="predicted"/>
<keyword evidence="4" id="KW-1185">Reference proteome</keyword>
<evidence type="ECO:0000256" key="1">
    <source>
        <dbReference type="SAM" id="Phobius"/>
    </source>
</evidence>
<dbReference type="Proteomes" id="UP001315860">
    <property type="component" value="Chromosome"/>
</dbReference>
<keyword evidence="1" id="KW-0812">Transmembrane</keyword>
<feature type="domain" description="Putative Flp pilus-assembly TadG-like N-terminal" evidence="2">
    <location>
        <begin position="23"/>
        <end position="65"/>
    </location>
</feature>
<evidence type="ECO:0000313" key="4">
    <source>
        <dbReference type="Proteomes" id="UP001315860"/>
    </source>
</evidence>
<dbReference type="EMBL" id="CP101990">
    <property type="protein sequence ID" value="UUI67927.1"/>
    <property type="molecule type" value="Genomic_DNA"/>
</dbReference>
<accession>A0ABY5KFM6</accession>
<sequence length="395" mass="42468">MRLTSTTRTRKRRFGLRKSERGATIVLVTLSMVVLLGMAAVSIDFAVASSEKAEVQNAADQAVLALATDCALKKPTCLPSTATFYGQQNAGPTANVETLKNGVPRNPVYDDGKVTVRVSKNVNHTFAKVLGDSSSTVRSEATATWNTVPLVGTKLIPMGLPYCDWLAAQPGSATAPGAMRTYIWARYSTSETSCPGTGATTATVYSKRGSASGYGSVGQAMYFTRSVFPGVNTNCDFSANLWDVYRNMLDDWSLITVDTCMEAKLNGVGNGSVVMMPIYAVEKKPILWTGVTYTSRLVILGFAPFKVDKWVNYPFLYFGVQPSFSSLNYTNNCDMKFNFATIGGGCTGVRGQFVRSSEGALFNGFTQYGSFYHNTGSGLSGDAPNLGLTNVKLVD</sequence>
<evidence type="ECO:0000259" key="2">
    <source>
        <dbReference type="Pfam" id="PF13400"/>
    </source>
</evidence>
<gene>
    <name evidence="3" type="ORF">NP095_12045</name>
</gene>
<protein>
    <submittedName>
        <fullName evidence="3">Tad domain-containing protein</fullName>
    </submittedName>
</protein>
<name>A0ABY5KFM6_9ACTN</name>
<dbReference type="RefSeq" id="WP_232418654.1">
    <property type="nucleotide sequence ID" value="NZ_CP101990.1"/>
</dbReference>
<keyword evidence="1" id="KW-1133">Transmembrane helix</keyword>
<organism evidence="3 4">
    <name type="scientific">Aeromicrobium duanguangcaii</name>
    <dbReference type="NCBI Taxonomy" id="2968086"/>
    <lineage>
        <taxon>Bacteria</taxon>
        <taxon>Bacillati</taxon>
        <taxon>Actinomycetota</taxon>
        <taxon>Actinomycetes</taxon>
        <taxon>Propionibacteriales</taxon>
        <taxon>Nocardioidaceae</taxon>
        <taxon>Aeromicrobium</taxon>
    </lineage>
</organism>
<feature type="transmembrane region" description="Helical" evidence="1">
    <location>
        <begin position="21"/>
        <end position="43"/>
    </location>
</feature>
<keyword evidence="1" id="KW-0472">Membrane</keyword>
<evidence type="ECO:0000313" key="3">
    <source>
        <dbReference type="EMBL" id="UUI67927.1"/>
    </source>
</evidence>
<dbReference type="Pfam" id="PF13400">
    <property type="entry name" value="Tad"/>
    <property type="match status" value="1"/>
</dbReference>
<dbReference type="InterPro" id="IPR028087">
    <property type="entry name" value="Tad_N"/>
</dbReference>